<keyword evidence="2" id="KW-1185">Reference proteome</keyword>
<dbReference type="AlphaFoldDB" id="A0A9X3RCZ3"/>
<dbReference type="RefSeq" id="WP_269926394.1">
    <property type="nucleotide sequence ID" value="NZ_JAMKBJ010000006.1"/>
</dbReference>
<organism evidence="1 2">
    <name type="scientific">Paenisporosarcina quisquiliarum</name>
    <dbReference type="NCBI Taxonomy" id="365346"/>
    <lineage>
        <taxon>Bacteria</taxon>
        <taxon>Bacillati</taxon>
        <taxon>Bacillota</taxon>
        <taxon>Bacilli</taxon>
        <taxon>Bacillales</taxon>
        <taxon>Caryophanaceae</taxon>
        <taxon>Paenisporosarcina</taxon>
    </lineage>
</organism>
<name>A0A9X3RCZ3_9BACL</name>
<comment type="caution">
    <text evidence="1">The sequence shown here is derived from an EMBL/GenBank/DDBJ whole genome shotgun (WGS) entry which is preliminary data.</text>
</comment>
<accession>A0A9X3RCZ3</accession>
<proteinExistence type="predicted"/>
<evidence type="ECO:0000313" key="2">
    <source>
        <dbReference type="Proteomes" id="UP001152173"/>
    </source>
</evidence>
<gene>
    <name evidence="1" type="ORF">M9R32_08920</name>
</gene>
<protein>
    <submittedName>
        <fullName evidence="1">Uncharacterized protein</fullName>
    </submittedName>
</protein>
<dbReference type="EMBL" id="JAMKBJ010000006">
    <property type="protein sequence ID" value="MCZ8537300.1"/>
    <property type="molecule type" value="Genomic_DNA"/>
</dbReference>
<reference evidence="1" key="1">
    <citation type="submission" date="2022-05" db="EMBL/GenBank/DDBJ databases">
        <authorList>
            <person name="Colautti A."/>
            <person name="Iacumin L."/>
        </authorList>
    </citation>
    <scope>NUCLEOTIDE SEQUENCE</scope>
    <source>
        <strain evidence="1">SK 55</strain>
    </source>
</reference>
<dbReference type="Proteomes" id="UP001152173">
    <property type="component" value="Unassembled WGS sequence"/>
</dbReference>
<sequence length="166" mass="19485">MNNWKLATIILAILLGISLMWSVQQRANFEKNQLRTYVLQHGSLNHTLKTTIEAYEQGGSQKELGEQLLLMYGYLSSGYPYWDTTAYHMSDFDDGIRRVLYVVHRKARGNVATQQDIDRLKDLQLLTQRFRDTAGSNLERKTVDDFESEFIEFMEYYETQKEDLLK</sequence>
<evidence type="ECO:0000313" key="1">
    <source>
        <dbReference type="EMBL" id="MCZ8537300.1"/>
    </source>
</evidence>